<dbReference type="PANTHER" id="PTHR42834:SF1">
    <property type="entry name" value="ENDONUCLEASE_EXONUCLEASE_PHOSPHATASE FAMILY PROTEIN (AFU_ORTHOLOGUE AFUA_3G09210)"/>
    <property type="match status" value="1"/>
</dbReference>
<dbReference type="SUPFAM" id="SSF56219">
    <property type="entry name" value="DNase I-like"/>
    <property type="match status" value="1"/>
</dbReference>
<accession>A0A841K697</accession>
<reference evidence="2 3" key="1">
    <citation type="submission" date="2020-08" db="EMBL/GenBank/DDBJ databases">
        <title>Genomic Encyclopedia of Type Strains, Phase IV (KMG-IV): sequencing the most valuable type-strain genomes for metagenomic binning, comparative biology and taxonomic classification.</title>
        <authorList>
            <person name="Goeker M."/>
        </authorList>
    </citation>
    <scope>NUCLEOTIDE SEQUENCE [LARGE SCALE GENOMIC DNA]</scope>
    <source>
        <strain evidence="2 3">DSM 101465</strain>
    </source>
</reference>
<name>A0A841K697_9HYPH</name>
<dbReference type="EMBL" id="JACHEH010000001">
    <property type="protein sequence ID" value="MBB6166414.1"/>
    <property type="molecule type" value="Genomic_DNA"/>
</dbReference>
<comment type="caution">
    <text evidence="2">The sequence shown here is derived from an EMBL/GenBank/DDBJ whole genome shotgun (WGS) entry which is preliminary data.</text>
</comment>
<gene>
    <name evidence="2" type="ORF">HNQ73_000022</name>
</gene>
<proteinExistence type="predicted"/>
<protein>
    <submittedName>
        <fullName evidence="2">Endonuclease/exonuclease/phosphatase family metal-dependent hydrolase</fullName>
    </submittedName>
</protein>
<evidence type="ECO:0000259" key="1">
    <source>
        <dbReference type="Pfam" id="PF03372"/>
    </source>
</evidence>
<dbReference type="RefSeq" id="WP_183331049.1">
    <property type="nucleotide sequence ID" value="NZ_BMHX01000001.1"/>
</dbReference>
<keyword evidence="3" id="KW-1185">Reference proteome</keyword>
<keyword evidence="2" id="KW-0269">Exonuclease</keyword>
<dbReference type="AlphaFoldDB" id="A0A841K697"/>
<evidence type="ECO:0000313" key="2">
    <source>
        <dbReference type="EMBL" id="MBB6166414.1"/>
    </source>
</evidence>
<organism evidence="2 3">
    <name type="scientific">Chelatococcus composti</name>
    <dbReference type="NCBI Taxonomy" id="1743235"/>
    <lineage>
        <taxon>Bacteria</taxon>
        <taxon>Pseudomonadati</taxon>
        <taxon>Pseudomonadota</taxon>
        <taxon>Alphaproteobacteria</taxon>
        <taxon>Hyphomicrobiales</taxon>
        <taxon>Chelatococcaceae</taxon>
        <taxon>Chelatococcus</taxon>
    </lineage>
</organism>
<dbReference type="Proteomes" id="UP000588017">
    <property type="component" value="Unassembled WGS sequence"/>
</dbReference>
<feature type="domain" description="Endonuclease/exonuclease/phosphatase" evidence="1">
    <location>
        <begin position="85"/>
        <end position="381"/>
    </location>
</feature>
<dbReference type="InterPro" id="IPR005135">
    <property type="entry name" value="Endo/exonuclease/phosphatase"/>
</dbReference>
<evidence type="ECO:0000313" key="3">
    <source>
        <dbReference type="Proteomes" id="UP000588017"/>
    </source>
</evidence>
<dbReference type="GO" id="GO:0004527">
    <property type="term" value="F:exonuclease activity"/>
    <property type="evidence" value="ECO:0007669"/>
    <property type="project" value="UniProtKB-KW"/>
</dbReference>
<keyword evidence="2" id="KW-0378">Hydrolase</keyword>
<dbReference type="Pfam" id="PF03372">
    <property type="entry name" value="Exo_endo_phos"/>
    <property type="match status" value="1"/>
</dbReference>
<dbReference type="Gene3D" id="3.60.10.10">
    <property type="entry name" value="Endonuclease/exonuclease/phosphatase"/>
    <property type="match status" value="1"/>
</dbReference>
<dbReference type="PANTHER" id="PTHR42834">
    <property type="entry name" value="ENDONUCLEASE/EXONUCLEASE/PHOSPHATASE FAMILY PROTEIN (AFU_ORTHOLOGUE AFUA_3G09210)"/>
    <property type="match status" value="1"/>
</dbReference>
<keyword evidence="2" id="KW-0255">Endonuclease</keyword>
<keyword evidence="2" id="KW-0540">Nuclease</keyword>
<dbReference type="GO" id="GO:0004519">
    <property type="term" value="F:endonuclease activity"/>
    <property type="evidence" value="ECO:0007669"/>
    <property type="project" value="UniProtKB-KW"/>
</dbReference>
<sequence length="399" mass="44325">MDVAASPRGPDGRDWQERGLGMRLRVATFNVENLIARHRFGTTPRFETAAAMSLFDFPSKEHREAVERSVAVALEDDKRQMTALAIAEAHADILCLQEVDSLSVLEAFFANYVHRLADKRYGHFRLKHGNDVRGIDVACALRRDLVSGSGAVRATSHAGLTFRDLDVFDDDLAAMGRLETDRVFQRDCLMVDIDLGEATLTLFVCHFKSMSNGREDGRVATLPLRRAEARAVRRLVEARFGPAVAEANWLVVGDLNGCEETIGPGARVIPEGESGLEPLTHGFAVNPLAALPAHERWTHFRRAWSEREGRIVERHMQLDYILLSPALAAANPAPGVEIVRRGLPYRVPLDPRQENRSLAALATSGDRYPRVGWDRPKASDHCPLVVELDLPTRRNPPQA</sequence>
<dbReference type="InterPro" id="IPR036691">
    <property type="entry name" value="Endo/exonu/phosph_ase_sf"/>
</dbReference>